<dbReference type="AlphaFoldDB" id="A0A150GD93"/>
<keyword evidence="3" id="KW-1185">Reference proteome</keyword>
<dbReference type="EMBL" id="LSYV01000033">
    <property type="protein sequence ID" value="KXZ47806.1"/>
    <property type="molecule type" value="Genomic_DNA"/>
</dbReference>
<reference evidence="3" key="1">
    <citation type="journal article" date="2016" name="Nat. Commun.">
        <title>The Gonium pectorale genome demonstrates co-option of cell cycle regulation during the evolution of multicellularity.</title>
        <authorList>
            <person name="Hanschen E.R."/>
            <person name="Marriage T.N."/>
            <person name="Ferris P.J."/>
            <person name="Hamaji T."/>
            <person name="Toyoda A."/>
            <person name="Fujiyama A."/>
            <person name="Neme R."/>
            <person name="Noguchi H."/>
            <person name="Minakuchi Y."/>
            <person name="Suzuki M."/>
            <person name="Kawai-Toyooka H."/>
            <person name="Smith D.R."/>
            <person name="Sparks H."/>
            <person name="Anderson J."/>
            <person name="Bakaric R."/>
            <person name="Luria V."/>
            <person name="Karger A."/>
            <person name="Kirschner M.W."/>
            <person name="Durand P.M."/>
            <person name="Michod R.E."/>
            <person name="Nozaki H."/>
            <person name="Olson B.J."/>
        </authorList>
    </citation>
    <scope>NUCLEOTIDE SEQUENCE [LARGE SCALE GENOMIC DNA]</scope>
    <source>
        <strain evidence="3">NIES-2863</strain>
    </source>
</reference>
<gene>
    <name evidence="2" type="ORF">GPECTOR_32g418</name>
</gene>
<name>A0A150GD93_GONPE</name>
<feature type="region of interest" description="Disordered" evidence="1">
    <location>
        <begin position="138"/>
        <end position="175"/>
    </location>
</feature>
<dbReference type="OrthoDB" id="543916at2759"/>
<evidence type="ECO:0000313" key="2">
    <source>
        <dbReference type="EMBL" id="KXZ47806.1"/>
    </source>
</evidence>
<protein>
    <submittedName>
        <fullName evidence="2">Uncharacterized protein</fullName>
    </submittedName>
</protein>
<feature type="compositionally biased region" description="Pro residues" evidence="1">
    <location>
        <begin position="147"/>
        <end position="172"/>
    </location>
</feature>
<proteinExistence type="predicted"/>
<evidence type="ECO:0000313" key="3">
    <source>
        <dbReference type="Proteomes" id="UP000075714"/>
    </source>
</evidence>
<evidence type="ECO:0000256" key="1">
    <source>
        <dbReference type="SAM" id="MobiDB-lite"/>
    </source>
</evidence>
<comment type="caution">
    <text evidence="2">The sequence shown here is derived from an EMBL/GenBank/DDBJ whole genome shotgun (WGS) entry which is preliminary data.</text>
</comment>
<accession>A0A150GD93</accession>
<feature type="region of interest" description="Disordered" evidence="1">
    <location>
        <begin position="361"/>
        <end position="380"/>
    </location>
</feature>
<dbReference type="Proteomes" id="UP000075714">
    <property type="component" value="Unassembled WGS sequence"/>
</dbReference>
<sequence>MSCFLPYRFQPYGLGAAAAAERWRALGQLMCRAGDVLVFSDTIPDARPLLEGGCTTPMLLQVTNRFDYGVSREEMPAFLGLMAGATRRPRVWWAPNNPYEQLYMAKRGVLLPSDRTRMLRPVGTCLLQQPQPHAAPFDAATACGAAPPSPPPFPPSSSAPPPPPPPPPPPASSPRASRLALLIPSHSRYHLEVTVLTPWLMSHNLSSHVDVYHGASYGGPAVLAQHRGVLTVPYQVSVMKMYEGLAAGAVFILPSPALFRALLAKLGNGQMVFCCRELLEDRPRDWRSYMDWYHPDFMPAHITYDSLDELRGLIADCETSAALVEAKRAVGQAALAASRAASLAGFSQLFAALQEQACGGPSAAEEQAEGLTGGVRRHRP</sequence>
<organism evidence="2 3">
    <name type="scientific">Gonium pectorale</name>
    <name type="common">Green alga</name>
    <dbReference type="NCBI Taxonomy" id="33097"/>
    <lineage>
        <taxon>Eukaryota</taxon>
        <taxon>Viridiplantae</taxon>
        <taxon>Chlorophyta</taxon>
        <taxon>core chlorophytes</taxon>
        <taxon>Chlorophyceae</taxon>
        <taxon>CS clade</taxon>
        <taxon>Chlamydomonadales</taxon>
        <taxon>Volvocaceae</taxon>
        <taxon>Gonium</taxon>
    </lineage>
</organism>